<dbReference type="EMBL" id="CP035758">
    <property type="protein sequence ID" value="QBD83798.1"/>
    <property type="molecule type" value="Genomic_DNA"/>
</dbReference>
<name>A0A4P6K5Z8_KTERU</name>
<sequence length="235" mass="26253">MVVVAHADDAEFGCAGTAARWAKEGWDVYYVICTDGGSGGPDDATDVSEEARQKTVETRMQEQRKACSILGVKDVFFLGQRDGVLQPTIELRKKLVRLYRTYKPSRLICQSPVRSWEPALSIGAFHPDHLAAGEAALACAYPASQNPWDFPELFEQEGLKPHKIKEIFVMSAPNNNYISDISTTIELKSEALRAHVSQLSDHFDEVRTWLTSYNADAGKKIGAAYAEEFHRTENW</sequence>
<dbReference type="OrthoDB" id="9815144at2"/>
<protein>
    <submittedName>
        <fullName evidence="1">PIG-L family deacetylase</fullName>
    </submittedName>
</protein>
<dbReference type="Pfam" id="PF02585">
    <property type="entry name" value="PIG-L"/>
    <property type="match status" value="1"/>
</dbReference>
<dbReference type="PANTHER" id="PTHR12993">
    <property type="entry name" value="N-ACETYLGLUCOSAMINYL-PHOSPHATIDYLINOSITOL DE-N-ACETYLASE-RELATED"/>
    <property type="match status" value="1"/>
</dbReference>
<evidence type="ECO:0000313" key="1">
    <source>
        <dbReference type="EMBL" id="QBD83798.1"/>
    </source>
</evidence>
<accession>A0A4P6K5Z8</accession>
<dbReference type="SUPFAM" id="SSF102588">
    <property type="entry name" value="LmbE-like"/>
    <property type="match status" value="1"/>
</dbReference>
<dbReference type="InterPro" id="IPR003737">
    <property type="entry name" value="GlcNAc_PI_deacetylase-related"/>
</dbReference>
<evidence type="ECO:0000313" key="2">
    <source>
        <dbReference type="Proteomes" id="UP000290365"/>
    </source>
</evidence>
<dbReference type="KEGG" id="kbs:EPA93_46620"/>
<keyword evidence="2" id="KW-1185">Reference proteome</keyword>
<proteinExistence type="predicted"/>
<dbReference type="PANTHER" id="PTHR12993:SF28">
    <property type="entry name" value="LMBE FAMILY PROTEIN"/>
    <property type="match status" value="1"/>
</dbReference>
<dbReference type="Gene3D" id="3.40.50.10320">
    <property type="entry name" value="LmbE-like"/>
    <property type="match status" value="1"/>
</dbReference>
<reference evidence="1 2" key="1">
    <citation type="submission" date="2019-01" db="EMBL/GenBank/DDBJ databases">
        <title>Ktedonosporobacter rubrisoli SCAWS-G2.</title>
        <authorList>
            <person name="Huang Y."/>
            <person name="Yan B."/>
        </authorList>
    </citation>
    <scope>NUCLEOTIDE SEQUENCE [LARGE SCALE GENOMIC DNA]</scope>
    <source>
        <strain evidence="1 2">SCAWS-G2</strain>
    </source>
</reference>
<organism evidence="1 2">
    <name type="scientific">Ktedonosporobacter rubrisoli</name>
    <dbReference type="NCBI Taxonomy" id="2509675"/>
    <lineage>
        <taxon>Bacteria</taxon>
        <taxon>Bacillati</taxon>
        <taxon>Chloroflexota</taxon>
        <taxon>Ktedonobacteria</taxon>
        <taxon>Ktedonobacterales</taxon>
        <taxon>Ktedonosporobacteraceae</taxon>
        <taxon>Ktedonosporobacter</taxon>
    </lineage>
</organism>
<gene>
    <name evidence="1" type="ORF">EPA93_46620</name>
</gene>
<dbReference type="GO" id="GO:0016811">
    <property type="term" value="F:hydrolase activity, acting on carbon-nitrogen (but not peptide) bonds, in linear amides"/>
    <property type="evidence" value="ECO:0007669"/>
    <property type="project" value="TreeGrafter"/>
</dbReference>
<dbReference type="InterPro" id="IPR024078">
    <property type="entry name" value="LmbE-like_dom_sf"/>
</dbReference>
<dbReference type="Proteomes" id="UP000290365">
    <property type="component" value="Chromosome"/>
</dbReference>
<dbReference type="AlphaFoldDB" id="A0A4P6K5Z8"/>